<evidence type="ECO:0000313" key="3">
    <source>
        <dbReference type="EMBL" id="CDI03894.1"/>
    </source>
</evidence>
<dbReference type="Gene3D" id="1.10.3480.10">
    <property type="entry name" value="TorD-like"/>
    <property type="match status" value="1"/>
</dbReference>
<dbReference type="Proteomes" id="UP000035760">
    <property type="component" value="Unassembled WGS sequence"/>
</dbReference>
<dbReference type="RefSeq" id="WP_048675226.1">
    <property type="nucleotide sequence ID" value="NZ_CBTJ020000080.1"/>
</dbReference>
<dbReference type="EMBL" id="CBTJ020000080">
    <property type="protein sequence ID" value="CDI03894.1"/>
    <property type="molecule type" value="Genomic_DNA"/>
</dbReference>
<keyword evidence="1" id="KW-0143">Chaperone</keyword>
<dbReference type="InterPro" id="IPR036411">
    <property type="entry name" value="TorD-like_sf"/>
</dbReference>
<evidence type="ECO:0000256" key="2">
    <source>
        <dbReference type="SAM" id="MobiDB-lite"/>
    </source>
</evidence>
<feature type="region of interest" description="Disordered" evidence="2">
    <location>
        <begin position="234"/>
        <end position="261"/>
    </location>
</feature>
<name>W6MAS5_9GAMM</name>
<dbReference type="Pfam" id="PF02613">
    <property type="entry name" value="Nitrate_red_del"/>
    <property type="match status" value="1"/>
</dbReference>
<dbReference type="InterPro" id="IPR050289">
    <property type="entry name" value="TorD/DmsD_chaperones"/>
</dbReference>
<evidence type="ECO:0000313" key="4">
    <source>
        <dbReference type="Proteomes" id="UP000035760"/>
    </source>
</evidence>
<dbReference type="AlphaFoldDB" id="W6MAS5"/>
<feature type="compositionally biased region" description="Polar residues" evidence="2">
    <location>
        <begin position="252"/>
        <end position="261"/>
    </location>
</feature>
<dbReference type="SUPFAM" id="SSF89155">
    <property type="entry name" value="TorD-like"/>
    <property type="match status" value="1"/>
</dbReference>
<reference evidence="3" key="1">
    <citation type="submission" date="2013-07" db="EMBL/GenBank/DDBJ databases">
        <authorList>
            <person name="McIlroy S."/>
        </authorList>
    </citation>
    <scope>NUCLEOTIDE SEQUENCE [LARGE SCALE GENOMIC DNA]</scope>
    <source>
        <strain evidence="3">Run_A_D11</strain>
    </source>
</reference>
<comment type="caution">
    <text evidence="3">The sequence shown here is derived from an EMBL/GenBank/DDBJ whole genome shotgun (WGS) entry which is preliminary data.</text>
</comment>
<dbReference type="PANTHER" id="PTHR34227">
    <property type="entry name" value="CHAPERONE PROTEIN YCDY"/>
    <property type="match status" value="1"/>
</dbReference>
<evidence type="ECO:0000256" key="1">
    <source>
        <dbReference type="ARBA" id="ARBA00023186"/>
    </source>
</evidence>
<protein>
    <submittedName>
        <fullName evidence="3">Anaerobic dehydrogenase-like component</fullName>
    </submittedName>
</protein>
<reference evidence="3" key="2">
    <citation type="submission" date="2014-03" db="EMBL/GenBank/DDBJ databases">
        <title>Candidatus Competibacter-lineage genomes retrieved from metagenomes reveal functional metabolic diversity.</title>
        <authorList>
            <person name="McIlroy S.J."/>
            <person name="Albertsen M."/>
            <person name="Andresen E.K."/>
            <person name="Saunders A.M."/>
            <person name="Kristiansen R."/>
            <person name="Stokholm-Bjerregaard M."/>
            <person name="Nielsen K.L."/>
            <person name="Nielsen P.H."/>
        </authorList>
    </citation>
    <scope>NUCLEOTIDE SEQUENCE</scope>
    <source>
        <strain evidence="3">Run_A_D11</strain>
    </source>
</reference>
<accession>W6MAS5</accession>
<dbReference type="PANTHER" id="PTHR34227:SF11">
    <property type="entry name" value="CHAPERONE PROTEIN TORD"/>
    <property type="match status" value="1"/>
</dbReference>
<organism evidence="3 4">
    <name type="scientific">Candidatus Competibacter denitrificans Run_A_D11</name>
    <dbReference type="NCBI Taxonomy" id="1400863"/>
    <lineage>
        <taxon>Bacteria</taxon>
        <taxon>Pseudomonadati</taxon>
        <taxon>Pseudomonadota</taxon>
        <taxon>Gammaproteobacteria</taxon>
        <taxon>Candidatus Competibacteraceae</taxon>
        <taxon>Candidatus Competibacter</taxon>
    </lineage>
</organism>
<gene>
    <name evidence="3" type="ORF">BN873_70042</name>
</gene>
<dbReference type="STRING" id="1400863.BN873_70042"/>
<dbReference type="InterPro" id="IPR020945">
    <property type="entry name" value="DMSO/NO3_reduct_chaperone"/>
</dbReference>
<sequence>MTARADTASADPDAGPAVTLDSFRQAVAEDLLSLALLHHAEPSSTLLQSLRQEGGLSLGLELQSPVGREALQAMAAAFEGLPETLSQTILDQYAADYTDIYLTNGYGASPHESVWLDEDHLMRQEPMFQVRAYYTRHGLTVGDWRIRPEDHLALELQFLAHLFEPVRGDTLTEAVRFMDEHLLRWLPLFSQRVAERCRTRFFAALALLTAAYCQELRDLLAELLAEPRPTAEDIEQRMKPKRGAAPAPAPSTFISGQGPTW</sequence>
<proteinExistence type="predicted"/>
<dbReference type="OrthoDB" id="7849731at2"/>
<keyword evidence="4" id="KW-1185">Reference proteome</keyword>